<gene>
    <name evidence="1" type="ORF">GCM10010371_66210</name>
</gene>
<dbReference type="AlphaFoldDB" id="A0A918RGU4"/>
<name>A0A918RGU4_9ACTN</name>
<reference evidence="1" key="1">
    <citation type="journal article" date="2014" name="Int. J. Syst. Evol. Microbiol.">
        <title>Complete genome sequence of Corynebacterium casei LMG S-19264T (=DSM 44701T), isolated from a smear-ripened cheese.</title>
        <authorList>
            <consortium name="US DOE Joint Genome Institute (JGI-PGF)"/>
            <person name="Walter F."/>
            <person name="Albersmeier A."/>
            <person name="Kalinowski J."/>
            <person name="Ruckert C."/>
        </authorList>
    </citation>
    <scope>NUCLEOTIDE SEQUENCE</scope>
    <source>
        <strain evidence="1">JCM 4834</strain>
    </source>
</reference>
<comment type="caution">
    <text evidence="1">The sequence shown here is derived from an EMBL/GenBank/DDBJ whole genome shotgun (WGS) entry which is preliminary data.</text>
</comment>
<protein>
    <submittedName>
        <fullName evidence="1">Uncharacterized protein</fullName>
    </submittedName>
</protein>
<dbReference type="Proteomes" id="UP000634660">
    <property type="component" value="Unassembled WGS sequence"/>
</dbReference>
<proteinExistence type="predicted"/>
<evidence type="ECO:0000313" key="2">
    <source>
        <dbReference type="Proteomes" id="UP000634660"/>
    </source>
</evidence>
<reference evidence="1" key="2">
    <citation type="submission" date="2020-09" db="EMBL/GenBank/DDBJ databases">
        <authorList>
            <person name="Sun Q."/>
            <person name="Ohkuma M."/>
        </authorList>
    </citation>
    <scope>NUCLEOTIDE SEQUENCE</scope>
    <source>
        <strain evidence="1">JCM 4834</strain>
    </source>
</reference>
<evidence type="ECO:0000313" key="1">
    <source>
        <dbReference type="EMBL" id="GGZ97109.1"/>
    </source>
</evidence>
<organism evidence="1 2">
    <name type="scientific">Streptomyces subrutilus</name>
    <dbReference type="NCBI Taxonomy" id="36818"/>
    <lineage>
        <taxon>Bacteria</taxon>
        <taxon>Bacillati</taxon>
        <taxon>Actinomycetota</taxon>
        <taxon>Actinomycetes</taxon>
        <taxon>Kitasatosporales</taxon>
        <taxon>Streptomycetaceae</taxon>
        <taxon>Streptomyces</taxon>
    </lineage>
</organism>
<sequence length="107" mass="11671">MGLPDRAAGLARRAGCFPLGNGRRQLHREGVAEGAAQVHREVHRREDREWDPLFGDHGYRCWSYLVGKPVNADDTSNSTAIRGSGSLTGLADAVCLGRTCVVRSVPW</sequence>
<dbReference type="EMBL" id="BMVX01000044">
    <property type="protein sequence ID" value="GGZ97109.1"/>
    <property type="molecule type" value="Genomic_DNA"/>
</dbReference>
<accession>A0A918RGU4</accession>